<dbReference type="Pfam" id="PF12833">
    <property type="entry name" value="HTH_18"/>
    <property type="match status" value="1"/>
</dbReference>
<dbReference type="EMBL" id="QGGQ01000011">
    <property type="protein sequence ID" value="PWK21558.1"/>
    <property type="molecule type" value="Genomic_DNA"/>
</dbReference>
<evidence type="ECO:0000256" key="2">
    <source>
        <dbReference type="ARBA" id="ARBA00023125"/>
    </source>
</evidence>
<evidence type="ECO:0000256" key="1">
    <source>
        <dbReference type="ARBA" id="ARBA00023015"/>
    </source>
</evidence>
<evidence type="ECO:0000256" key="3">
    <source>
        <dbReference type="ARBA" id="ARBA00023163"/>
    </source>
</evidence>
<dbReference type="PROSITE" id="PS01124">
    <property type="entry name" value="HTH_ARAC_FAMILY_2"/>
    <property type="match status" value="1"/>
</dbReference>
<keyword evidence="8" id="KW-1185">Reference proteome</keyword>
<keyword evidence="1" id="KW-0805">Transcription regulation</keyword>
<dbReference type="Proteomes" id="UP000245667">
    <property type="component" value="Unassembled WGS sequence"/>
</dbReference>
<dbReference type="AlphaFoldDB" id="A0A316DVT3"/>
<evidence type="ECO:0000313" key="7">
    <source>
        <dbReference type="Proteomes" id="UP000245667"/>
    </source>
</evidence>
<keyword evidence="3" id="KW-0804">Transcription</keyword>
<reference evidence="6 7" key="1">
    <citation type="submission" date="2018-05" db="EMBL/GenBank/DDBJ databases">
        <title>Genomic Encyclopedia of Archaeal and Bacterial Type Strains, Phase II (KMG-II): from individual species to whole genera.</title>
        <authorList>
            <person name="Goeker M."/>
        </authorList>
    </citation>
    <scope>NUCLEOTIDE SEQUENCE [LARGE SCALE GENOMIC DNA]</scope>
    <source>
        <strain evidence="6 7">DSM 23514</strain>
    </source>
</reference>
<evidence type="ECO:0000313" key="8">
    <source>
        <dbReference type="Proteomes" id="UP000651837"/>
    </source>
</evidence>
<dbReference type="EMBL" id="JACWLN010000009">
    <property type="protein sequence ID" value="MBD1262181.1"/>
    <property type="molecule type" value="Genomic_DNA"/>
</dbReference>
<dbReference type="SUPFAM" id="SSF46689">
    <property type="entry name" value="Homeodomain-like"/>
    <property type="match status" value="1"/>
</dbReference>
<dbReference type="InterPro" id="IPR009057">
    <property type="entry name" value="Homeodomain-like_sf"/>
</dbReference>
<sequence length="278" mass="31867">MIKAFAERPEFEIPENLKPFLISAIHGHTEDAIHLSFPNYPNGFPVFINVYGSYPILHLNGRVTRAPSTLNLAGQIYGEIPKIEIQGRFGQIGFLMHPTTPYYLFHLPGNLLLNSWSAIEEISPKNTTELFKALDSCQDPLHRLPILMHYLEQLIPCRLSPVPWLDQSLTEIYECDGLLSIKELSERAGLSLRHFRRLFIKIIGIPPKFFCKVVQLNTIFESINNANTEKIHHLAYDCGYYDQAHFINDFKKLIGDSPEKFLNSKYAYVKTYLGRKGS</sequence>
<dbReference type="PANTHER" id="PTHR46796:SF13">
    <property type="entry name" value="HTH-TYPE TRANSCRIPTIONAL ACTIVATOR RHAS"/>
    <property type="match status" value="1"/>
</dbReference>
<dbReference type="Proteomes" id="UP000651837">
    <property type="component" value="Unassembled WGS sequence"/>
</dbReference>
<comment type="caution">
    <text evidence="6">The sequence shown here is derived from an EMBL/GenBank/DDBJ whole genome shotgun (WGS) entry which is preliminary data.</text>
</comment>
<dbReference type="InterPro" id="IPR050204">
    <property type="entry name" value="AraC_XylS_family_regulators"/>
</dbReference>
<dbReference type="PANTHER" id="PTHR46796">
    <property type="entry name" value="HTH-TYPE TRANSCRIPTIONAL ACTIVATOR RHAS-RELATED"/>
    <property type="match status" value="1"/>
</dbReference>
<feature type="domain" description="HTH araC/xylS-type" evidence="4">
    <location>
        <begin position="159"/>
        <end position="264"/>
    </location>
</feature>
<dbReference type="InterPro" id="IPR018060">
    <property type="entry name" value="HTH_AraC"/>
</dbReference>
<dbReference type="Gene3D" id="1.10.10.60">
    <property type="entry name" value="Homeodomain-like"/>
    <property type="match status" value="1"/>
</dbReference>
<evidence type="ECO:0000313" key="5">
    <source>
        <dbReference type="EMBL" id="MBD1262181.1"/>
    </source>
</evidence>
<name>A0A316DVT3_9FLAO</name>
<dbReference type="SMART" id="SM00342">
    <property type="entry name" value="HTH_ARAC"/>
    <property type="match status" value="1"/>
</dbReference>
<keyword evidence="2" id="KW-0238">DNA-binding</keyword>
<gene>
    <name evidence="5" type="ORF">HZY62_16390</name>
    <name evidence="6" type="ORF">LX92_03709</name>
</gene>
<evidence type="ECO:0000259" key="4">
    <source>
        <dbReference type="PROSITE" id="PS01124"/>
    </source>
</evidence>
<accession>A0A316DVT3</accession>
<dbReference type="OrthoDB" id="511992at2"/>
<evidence type="ECO:0000313" key="6">
    <source>
        <dbReference type="EMBL" id="PWK21558.1"/>
    </source>
</evidence>
<protein>
    <submittedName>
        <fullName evidence="5">AraC family transcriptional regulator</fullName>
    </submittedName>
    <submittedName>
        <fullName evidence="6">Helix-turn-helix protein</fullName>
    </submittedName>
</protein>
<dbReference type="GO" id="GO:0003700">
    <property type="term" value="F:DNA-binding transcription factor activity"/>
    <property type="evidence" value="ECO:0007669"/>
    <property type="project" value="InterPro"/>
</dbReference>
<reference evidence="5 8" key="2">
    <citation type="submission" date="2020-07" db="EMBL/GenBank/DDBJ databases">
        <title>The draft genome sequence of Maribacter polysiphoniae KCTC 22021.</title>
        <authorList>
            <person name="Mu L."/>
        </authorList>
    </citation>
    <scope>NUCLEOTIDE SEQUENCE [LARGE SCALE GENOMIC DNA]</scope>
    <source>
        <strain evidence="5 8">KCTC 22021</strain>
    </source>
</reference>
<proteinExistence type="predicted"/>
<dbReference type="GO" id="GO:0043565">
    <property type="term" value="F:sequence-specific DNA binding"/>
    <property type="evidence" value="ECO:0007669"/>
    <property type="project" value="InterPro"/>
</dbReference>
<dbReference type="RefSeq" id="WP_109653758.1">
    <property type="nucleotide sequence ID" value="NZ_JACWLN010000009.1"/>
</dbReference>
<organism evidence="6 7">
    <name type="scientific">Maribacter polysiphoniae</name>
    <dbReference type="NCBI Taxonomy" id="429344"/>
    <lineage>
        <taxon>Bacteria</taxon>
        <taxon>Pseudomonadati</taxon>
        <taxon>Bacteroidota</taxon>
        <taxon>Flavobacteriia</taxon>
        <taxon>Flavobacteriales</taxon>
        <taxon>Flavobacteriaceae</taxon>
        <taxon>Maribacter</taxon>
    </lineage>
</organism>